<evidence type="ECO:0000256" key="1">
    <source>
        <dbReference type="SAM" id="Phobius"/>
    </source>
</evidence>
<evidence type="ECO:0000313" key="2">
    <source>
        <dbReference type="EMBL" id="PWW17619.1"/>
    </source>
</evidence>
<gene>
    <name evidence="2" type="ORF">DFO73_12421</name>
</gene>
<keyword evidence="1" id="KW-0472">Membrane</keyword>
<protein>
    <submittedName>
        <fullName evidence="2">TadE-like protein</fullName>
    </submittedName>
</protein>
<evidence type="ECO:0000313" key="3">
    <source>
        <dbReference type="Proteomes" id="UP000247150"/>
    </source>
</evidence>
<keyword evidence="1" id="KW-0812">Transmembrane</keyword>
<dbReference type="RefSeq" id="WP_110067713.1">
    <property type="nucleotide sequence ID" value="NZ_QGTW01000024.1"/>
</dbReference>
<feature type="transmembrane region" description="Helical" evidence="1">
    <location>
        <begin position="21"/>
        <end position="43"/>
    </location>
</feature>
<comment type="caution">
    <text evidence="2">The sequence shown here is derived from an EMBL/GenBank/DDBJ whole genome shotgun (WGS) entry which is preliminary data.</text>
</comment>
<dbReference type="AlphaFoldDB" id="A0A2V2ZCB2"/>
<accession>A0A2V2ZCB2</accession>
<proteinExistence type="predicted"/>
<keyword evidence="1" id="KW-1133">Transmembrane helix</keyword>
<dbReference type="OrthoDB" id="2467576at2"/>
<sequence length="132" mass="14495">MKLRKKLTNEQGSATIEFLAMVPLVLLIMMIFWQFLVAGYAVIISQSALNEAAKTYAITSGDLGEASSAASEFINEAGGNLDFVRVEESYRNGNNFGLTLHVNLNLIFIPDKYVGKLPKVSFQKSVSGRVMD</sequence>
<dbReference type="EMBL" id="QGTW01000024">
    <property type="protein sequence ID" value="PWW17619.1"/>
    <property type="molecule type" value="Genomic_DNA"/>
</dbReference>
<organism evidence="2 3">
    <name type="scientific">Cytobacillus oceanisediminis</name>
    <dbReference type="NCBI Taxonomy" id="665099"/>
    <lineage>
        <taxon>Bacteria</taxon>
        <taxon>Bacillati</taxon>
        <taxon>Bacillota</taxon>
        <taxon>Bacilli</taxon>
        <taxon>Bacillales</taxon>
        <taxon>Bacillaceae</taxon>
        <taxon>Cytobacillus</taxon>
    </lineage>
</organism>
<name>A0A2V2ZCB2_9BACI</name>
<reference evidence="2 3" key="1">
    <citation type="submission" date="2018-05" db="EMBL/GenBank/DDBJ databases">
        <title>Freshwater and sediment microbial communities from various areas in North America, analyzing microbe dynamics in response to fracking.</title>
        <authorList>
            <person name="Lamendella R."/>
        </authorList>
    </citation>
    <scope>NUCLEOTIDE SEQUENCE [LARGE SCALE GENOMIC DNA]</scope>
    <source>
        <strain evidence="2 3">15_TX</strain>
    </source>
</reference>
<dbReference type="Proteomes" id="UP000247150">
    <property type="component" value="Unassembled WGS sequence"/>
</dbReference>